<evidence type="ECO:0000313" key="3">
    <source>
        <dbReference type="Proteomes" id="UP000695023"/>
    </source>
</evidence>
<dbReference type="Proteomes" id="UP000695023">
    <property type="component" value="Unplaced"/>
</dbReference>
<keyword evidence="3" id="KW-1185">Reference proteome</keyword>
<dbReference type="PANTHER" id="PTHR15724:SF0">
    <property type="entry name" value="PROTEIN PHOSPHATASE 1 REGULATORY SUBUNIT 26"/>
    <property type="match status" value="1"/>
</dbReference>
<dbReference type="GeneID" id="102211334"/>
<gene>
    <name evidence="4" type="primary">ppp1r26</name>
</gene>
<dbReference type="Pfam" id="PF15740">
    <property type="entry name" value="PPP1R26_N"/>
    <property type="match status" value="4"/>
</dbReference>
<dbReference type="PANTHER" id="PTHR15724">
    <property type="entry name" value="PROTEIN PHOSPHATASE 1 REGULATORY SUBUNIT 26"/>
    <property type="match status" value="1"/>
</dbReference>
<feature type="domain" description="Protein phosphatase 1 regulatory subunit 26 N-terminal" evidence="2">
    <location>
        <begin position="245"/>
        <end position="293"/>
    </location>
</feature>
<dbReference type="RefSeq" id="XP_005720260.1">
    <property type="nucleotide sequence ID" value="XM_005720203.1"/>
</dbReference>
<accession>A0A9Y3QPF3</accession>
<feature type="domain" description="Protein phosphatase 1 regulatory subunit 26 N-terminal" evidence="2">
    <location>
        <begin position="1"/>
        <end position="176"/>
    </location>
</feature>
<evidence type="ECO:0000313" key="4">
    <source>
        <dbReference type="RefSeq" id="XP_005720260.1"/>
    </source>
</evidence>
<feature type="region of interest" description="Disordered" evidence="1">
    <location>
        <begin position="286"/>
        <end position="310"/>
    </location>
</feature>
<dbReference type="InterPro" id="IPR026130">
    <property type="entry name" value="PPP1R26"/>
</dbReference>
<dbReference type="InterPro" id="IPR031474">
    <property type="entry name" value="PPP1R26_N"/>
</dbReference>
<feature type="compositionally biased region" description="Basic and acidic residues" evidence="1">
    <location>
        <begin position="294"/>
        <end position="303"/>
    </location>
</feature>
<name>A0A9Y3QPF3_9CICH</name>
<feature type="compositionally biased region" description="Basic and acidic residues" evidence="1">
    <location>
        <begin position="513"/>
        <end position="528"/>
    </location>
</feature>
<dbReference type="CTD" id="9858"/>
<feature type="region of interest" description="Disordered" evidence="1">
    <location>
        <begin position="664"/>
        <end position="697"/>
    </location>
</feature>
<reference evidence="4" key="1">
    <citation type="submission" date="2025-08" db="UniProtKB">
        <authorList>
            <consortium name="RefSeq"/>
        </authorList>
    </citation>
    <scope>IDENTIFICATION</scope>
</reference>
<feature type="region of interest" description="Disordered" evidence="1">
    <location>
        <begin position="348"/>
        <end position="386"/>
    </location>
</feature>
<feature type="region of interest" description="Disordered" evidence="1">
    <location>
        <begin position="95"/>
        <end position="126"/>
    </location>
</feature>
<evidence type="ECO:0000259" key="2">
    <source>
        <dbReference type="Pfam" id="PF15740"/>
    </source>
</evidence>
<dbReference type="GO" id="GO:0004864">
    <property type="term" value="F:protein phosphatase inhibitor activity"/>
    <property type="evidence" value="ECO:0007669"/>
    <property type="project" value="InterPro"/>
</dbReference>
<dbReference type="AlphaFoldDB" id="A0A9Y3QPF3"/>
<organism evidence="3 4">
    <name type="scientific">Pundamilia nyererei</name>
    <dbReference type="NCBI Taxonomy" id="303518"/>
    <lineage>
        <taxon>Eukaryota</taxon>
        <taxon>Metazoa</taxon>
        <taxon>Chordata</taxon>
        <taxon>Craniata</taxon>
        <taxon>Vertebrata</taxon>
        <taxon>Euteleostomi</taxon>
        <taxon>Actinopterygii</taxon>
        <taxon>Neopterygii</taxon>
        <taxon>Teleostei</taxon>
        <taxon>Neoteleostei</taxon>
        <taxon>Acanthomorphata</taxon>
        <taxon>Ovalentaria</taxon>
        <taxon>Cichlomorphae</taxon>
        <taxon>Cichliformes</taxon>
        <taxon>Cichlidae</taxon>
        <taxon>African cichlids</taxon>
        <taxon>Pseudocrenilabrinae</taxon>
        <taxon>Haplochromini</taxon>
        <taxon>Pundamilia</taxon>
    </lineage>
</organism>
<sequence>MYLMNVPPVAVTQTEWRTCGPPGGYSPPVCFNDSDTELSTRGTPISDKVQMIIESLRSTQSSLEMGDEIEGNVLSGQEGHPQVCKVAAGSYVGVKSKTKSPSENPHVDISSPNIRESSDSDSDDSVDRGIEEAILEYLKEKDDHKRKAEPCSTFLPSSKIQRRNPPIPEVSKQHSNSDAFLIAGSNFSKSLKVEIPAVPTVIPIKKCIKNKASLNENIVKNFDLNKSTNKSLECSKEQARNPSKPVSLINKTVSYPVTAKVEDSNDSSSDDGIEEAIQRYQLEKKEQQNTAEAFDPRAFKEESDSSSDDGIEEAIRCYQLEQLKEKSVLTPSLHKQKPFSKSIIHNAASTSAENIKRQKLRKKMSTTEKEVKSFQPTPSVSIPKPTLSDSLKCKENVFLSYKVESLKEQATPAPPKANTTAELMCAEAILDISKTVMPGPFHHSVGLSGCVTTESSFQSSLPENCPCEESNDSSIDSEDGIEQEIRKFLEQKAQVHKQAPSSAVTQDAQGTNEMEKVKANEPQIEKKPSKLSLKQRRKHKEKNICVSTMAGAEDSVKETASKPLPDHTKESKLLALPQRSQTHPATGLHKSDQSGDKSSSLDSDEDLDTAIKDLLKTKKKSKKKMRDLKRKSRKCLKDEDPLLGNAFQTKKLHIDFLSKCSDLKKVQKSKNDKKDKPGLGKKSISQHKQVYKSKNHELHEDETEILKGAERPGIQFVHTAEAAPQIKEDSSSVDSDDSIEQEIRRFLAEKAKVSTADKIKDGNIARNGTVTICSSFQDKDIKQENQLAEIPTKSISPLSEKSHISSPAHNRLQTPQTVFPDISAVGAQSHPSAGSCSPSLLEPADGAGAARTEQRRPYIDKGDVHNATSQTKRARPILSPSVAHSRSEAIKWRQSLGLPTHDARTLSRTPFHITSSEISEGGSVTHQTGGMAHKLQTPVTVWSSARTSKSPFPCSKDTAGNTTFTSPVLNFFSAARQHPRMSFTRDLPAGQRSQCSIEGEKESTVHMPKDKSVFVELEANRTNHVQVQCRERSEVKERANLLREKKSEGEGMKIDNKEVHLGRKEEEFIDETDCESGQKRNPEKKQGFSTLSLSSAIDPGITFRPCIALTSEERGSMFNRRYLAEKCKKEKTSLINSSVHGKAVQHVKRKLQFVPVSGKLDALSKLSIHSEIKAGF</sequence>
<evidence type="ECO:0000256" key="1">
    <source>
        <dbReference type="SAM" id="MobiDB-lite"/>
    </source>
</evidence>
<feature type="compositionally biased region" description="Polar residues" evidence="1">
    <location>
        <begin position="499"/>
        <end position="512"/>
    </location>
</feature>
<feature type="compositionally biased region" description="Basic residues" evidence="1">
    <location>
        <begin position="617"/>
        <end position="634"/>
    </location>
</feature>
<feature type="compositionally biased region" description="Basic and acidic residues" evidence="1">
    <location>
        <begin position="554"/>
        <end position="572"/>
    </location>
</feature>
<feature type="domain" description="Protein phosphatase 1 regulatory subunit 26 N-terminal" evidence="2">
    <location>
        <begin position="569"/>
        <end position="754"/>
    </location>
</feature>
<feature type="domain" description="Protein phosphatase 1 regulatory subunit 26 N-terminal" evidence="2">
    <location>
        <begin position="299"/>
        <end position="554"/>
    </location>
</feature>
<feature type="region of interest" description="Disordered" evidence="1">
    <location>
        <begin position="492"/>
        <end position="642"/>
    </location>
</feature>
<protein>
    <submittedName>
        <fullName evidence="4">Protein phosphatase 1 regulatory subunit 26</fullName>
    </submittedName>
</protein>
<proteinExistence type="predicted"/>
<feature type="compositionally biased region" description="Basic and acidic residues" evidence="1">
    <location>
        <begin position="664"/>
        <end position="678"/>
    </location>
</feature>